<dbReference type="RefSeq" id="WP_269845614.1">
    <property type="nucleotide sequence ID" value="NZ_MSZX01000011.1"/>
</dbReference>
<keyword evidence="2" id="KW-1185">Reference proteome</keyword>
<organism evidence="1 2">
    <name type="scientific">Paenibacillus selenitireducens</name>
    <dbReference type="NCBI Taxonomy" id="1324314"/>
    <lineage>
        <taxon>Bacteria</taxon>
        <taxon>Bacillati</taxon>
        <taxon>Bacillota</taxon>
        <taxon>Bacilli</taxon>
        <taxon>Bacillales</taxon>
        <taxon>Paenibacillaceae</taxon>
        <taxon>Paenibacillus</taxon>
    </lineage>
</organism>
<reference evidence="1 2" key="1">
    <citation type="submission" date="2017-01" db="EMBL/GenBank/DDBJ databases">
        <title>Genome analysis of Paenibacillus selenitrireducens ES3-24.</title>
        <authorList>
            <person name="Xu D."/>
            <person name="Yao R."/>
            <person name="Zheng S."/>
        </authorList>
    </citation>
    <scope>NUCLEOTIDE SEQUENCE [LARGE SCALE GENOMIC DNA]</scope>
    <source>
        <strain evidence="1 2">ES3-24</strain>
    </source>
</reference>
<dbReference type="Pfam" id="PF20092">
    <property type="entry name" value="DUF6483"/>
    <property type="match status" value="1"/>
</dbReference>
<name>A0A1T2X380_9BACL</name>
<accession>A0A1T2X380</accession>
<comment type="caution">
    <text evidence="1">The sequence shown here is derived from an EMBL/GenBank/DDBJ whole genome shotgun (WGS) entry which is preliminary data.</text>
</comment>
<dbReference type="InterPro" id="IPR045507">
    <property type="entry name" value="DUF6483"/>
</dbReference>
<sequence length="217" mass="24905">MFSRDYLVRLIEDMTSVLGKAMGLRQENKLTEAEWEIDDLFQRRFRLSGPLIHSLSPEDLITMFTFNGVLESDRVQGVALLLKEQALIDEAKNDPAQATVRRMKALHLLAYASVHGAPVKWIQTHDEMNQLIELLQGKGMAVSLHQVLWTYYESVGNYAKAEDHLFYIRDRQIDVTEEGIAFYHRLLEQTDEALEKGGLPRGEVLQGLSQLQQHREV</sequence>
<protein>
    <submittedName>
        <fullName evidence="1">Uncharacterized protein</fullName>
    </submittedName>
</protein>
<evidence type="ECO:0000313" key="2">
    <source>
        <dbReference type="Proteomes" id="UP000190188"/>
    </source>
</evidence>
<dbReference type="Proteomes" id="UP000190188">
    <property type="component" value="Unassembled WGS sequence"/>
</dbReference>
<dbReference type="AlphaFoldDB" id="A0A1T2X380"/>
<gene>
    <name evidence="1" type="ORF">BVG16_24665</name>
</gene>
<dbReference type="STRING" id="1324314.BVG16_24665"/>
<proteinExistence type="predicted"/>
<dbReference type="EMBL" id="MSZX01000011">
    <property type="protein sequence ID" value="OPA74319.1"/>
    <property type="molecule type" value="Genomic_DNA"/>
</dbReference>
<evidence type="ECO:0000313" key="1">
    <source>
        <dbReference type="EMBL" id="OPA74319.1"/>
    </source>
</evidence>